<name>A0A8C7Q1P2_ONCMY</name>
<dbReference type="PROSITE" id="PS00018">
    <property type="entry name" value="EF_HAND_1"/>
    <property type="match status" value="1"/>
</dbReference>
<keyword evidence="5" id="KW-0963">Cytoplasm</keyword>
<dbReference type="Proteomes" id="UP000694395">
    <property type="component" value="Chromosome 12"/>
</dbReference>
<evidence type="ECO:0000256" key="10">
    <source>
        <dbReference type="ARBA" id="ARBA00022737"/>
    </source>
</evidence>
<dbReference type="InterPro" id="IPR057576">
    <property type="entry name" value="NUCB1_N"/>
</dbReference>
<comment type="subcellular location">
    <subcellularLocation>
        <location evidence="3">Cytoplasm</location>
    </subcellularLocation>
    <subcellularLocation>
        <location evidence="1">Endomembrane system</location>
        <topology evidence="1">Peripheral membrane protein</topology>
    </subcellularLocation>
    <subcellularLocation>
        <location evidence="2">Golgi apparatus membrane</location>
    </subcellularLocation>
    <subcellularLocation>
        <location evidence="4">Secreted</location>
    </subcellularLocation>
</comment>
<evidence type="ECO:0000256" key="1">
    <source>
        <dbReference type="ARBA" id="ARBA00004184"/>
    </source>
</evidence>
<feature type="domain" description="NUCB1-like N-terminal" evidence="16">
    <location>
        <begin position="18"/>
        <end position="160"/>
    </location>
</feature>
<feature type="region of interest" description="Disordered" evidence="15">
    <location>
        <begin position="192"/>
        <end position="218"/>
    </location>
</feature>
<keyword evidence="8" id="KW-0479">Metal-binding</keyword>
<reference evidence="17" key="1">
    <citation type="submission" date="2020-07" db="EMBL/GenBank/DDBJ databases">
        <title>A long reads based de novo assembly of the rainbow trout Arlee double haploid line genome.</title>
        <authorList>
            <person name="Gao G."/>
            <person name="Palti Y."/>
        </authorList>
    </citation>
    <scope>NUCLEOTIDE SEQUENCE [LARGE SCALE GENOMIC DNA]</scope>
</reference>
<keyword evidence="12" id="KW-0333">Golgi apparatus</keyword>
<evidence type="ECO:0000256" key="14">
    <source>
        <dbReference type="ARBA" id="ARBA00023136"/>
    </source>
</evidence>
<keyword evidence="10" id="KW-0677">Repeat</keyword>
<evidence type="ECO:0000256" key="2">
    <source>
        <dbReference type="ARBA" id="ARBA00004394"/>
    </source>
</evidence>
<evidence type="ECO:0000256" key="12">
    <source>
        <dbReference type="ARBA" id="ARBA00023034"/>
    </source>
</evidence>
<dbReference type="GO" id="GO:0005793">
    <property type="term" value="C:endoplasmic reticulum-Golgi intermediate compartment"/>
    <property type="evidence" value="ECO:0007669"/>
    <property type="project" value="TreeGrafter"/>
</dbReference>
<dbReference type="Pfam" id="PF25434">
    <property type="entry name" value="NUCB1_N"/>
    <property type="match status" value="1"/>
</dbReference>
<evidence type="ECO:0000256" key="7">
    <source>
        <dbReference type="ARBA" id="ARBA00022553"/>
    </source>
</evidence>
<accession>A0A8C7Q1P2</accession>
<dbReference type="Gene3D" id="1.10.238.10">
    <property type="entry name" value="EF-hand"/>
    <property type="match status" value="1"/>
</dbReference>
<dbReference type="InterPro" id="IPR018247">
    <property type="entry name" value="EF_Hand_1_Ca_BS"/>
</dbReference>
<dbReference type="PANTHER" id="PTHR19237:SF21">
    <property type="entry name" value="NUCLEOBINDIN-1"/>
    <property type="match status" value="1"/>
</dbReference>
<reference evidence="17" key="3">
    <citation type="submission" date="2025-09" db="UniProtKB">
        <authorList>
            <consortium name="Ensembl"/>
        </authorList>
    </citation>
    <scope>IDENTIFICATION</scope>
</reference>
<evidence type="ECO:0000256" key="6">
    <source>
        <dbReference type="ARBA" id="ARBA00022525"/>
    </source>
</evidence>
<dbReference type="GO" id="GO:0070062">
    <property type="term" value="C:extracellular exosome"/>
    <property type="evidence" value="ECO:0007669"/>
    <property type="project" value="TreeGrafter"/>
</dbReference>
<dbReference type="PANTHER" id="PTHR19237">
    <property type="entry name" value="NUCLEOBINDIN"/>
    <property type="match status" value="1"/>
</dbReference>
<keyword evidence="11" id="KW-0106">Calcium</keyword>
<organism evidence="17 18">
    <name type="scientific">Oncorhynchus mykiss</name>
    <name type="common">Rainbow trout</name>
    <name type="synonym">Salmo gairdneri</name>
    <dbReference type="NCBI Taxonomy" id="8022"/>
    <lineage>
        <taxon>Eukaryota</taxon>
        <taxon>Metazoa</taxon>
        <taxon>Chordata</taxon>
        <taxon>Craniata</taxon>
        <taxon>Vertebrata</taxon>
        <taxon>Euteleostomi</taxon>
        <taxon>Actinopterygii</taxon>
        <taxon>Neopterygii</taxon>
        <taxon>Teleostei</taxon>
        <taxon>Protacanthopterygii</taxon>
        <taxon>Salmoniformes</taxon>
        <taxon>Salmonidae</taxon>
        <taxon>Salmoninae</taxon>
        <taxon>Oncorhynchus</taxon>
    </lineage>
</organism>
<dbReference type="AlphaFoldDB" id="A0A8C7Q1P2"/>
<evidence type="ECO:0000256" key="3">
    <source>
        <dbReference type="ARBA" id="ARBA00004496"/>
    </source>
</evidence>
<keyword evidence="14" id="KW-0472">Membrane</keyword>
<dbReference type="InterPro" id="IPR011992">
    <property type="entry name" value="EF-hand-dom_pair"/>
</dbReference>
<keyword evidence="6" id="KW-0964">Secreted</keyword>
<protein>
    <submittedName>
        <fullName evidence="17">Nucleobindin 1</fullName>
    </submittedName>
</protein>
<dbReference type="InterPro" id="IPR040250">
    <property type="entry name" value="Nucleobindin"/>
</dbReference>
<feature type="compositionally biased region" description="Basic and acidic residues" evidence="15">
    <location>
        <begin position="192"/>
        <end position="209"/>
    </location>
</feature>
<keyword evidence="7" id="KW-0597">Phosphoprotein</keyword>
<keyword evidence="18" id="KW-1185">Reference proteome</keyword>
<dbReference type="SUPFAM" id="SSF47473">
    <property type="entry name" value="EF-hand"/>
    <property type="match status" value="1"/>
</dbReference>
<dbReference type="GeneTree" id="ENSGT00390000001927"/>
<dbReference type="GO" id="GO:0000139">
    <property type="term" value="C:Golgi membrane"/>
    <property type="evidence" value="ECO:0007669"/>
    <property type="project" value="UniProtKB-SubCell"/>
</dbReference>
<evidence type="ECO:0000313" key="18">
    <source>
        <dbReference type="Proteomes" id="UP000694395"/>
    </source>
</evidence>
<dbReference type="GO" id="GO:0005509">
    <property type="term" value="F:calcium ion binding"/>
    <property type="evidence" value="ECO:0007669"/>
    <property type="project" value="TreeGrafter"/>
</dbReference>
<evidence type="ECO:0000256" key="8">
    <source>
        <dbReference type="ARBA" id="ARBA00022723"/>
    </source>
</evidence>
<evidence type="ECO:0000256" key="4">
    <source>
        <dbReference type="ARBA" id="ARBA00004613"/>
    </source>
</evidence>
<evidence type="ECO:0000256" key="11">
    <source>
        <dbReference type="ARBA" id="ARBA00022837"/>
    </source>
</evidence>
<feature type="region of interest" description="Disordered" evidence="15">
    <location>
        <begin position="383"/>
        <end position="450"/>
    </location>
</feature>
<evidence type="ECO:0000259" key="16">
    <source>
        <dbReference type="Pfam" id="PF25434"/>
    </source>
</evidence>
<feature type="compositionally biased region" description="Basic and acidic residues" evidence="15">
    <location>
        <begin position="413"/>
        <end position="431"/>
    </location>
</feature>
<dbReference type="Ensembl" id="ENSOMYT00000032434.2">
    <property type="protein sequence ID" value="ENSOMYP00000029733.2"/>
    <property type="gene ID" value="ENSOMYG00000012646.2"/>
</dbReference>
<sequence length="450" mass="52817">MNGGCKMGGSLSLSSVVWSVPLDRNATPQEAQPPQEDKQEDNVDTGLYYDRYLREVIEVLETDPHFREKLQTANTEDIKNGRLSKELDLVGHHVRTRLDELKRQEVSRLRMLLKAKLDSTNTQSLQMDHASLLKQFEHLDPHNQNTFEAKDLELLISTATKDLENYDAERHDEFKRYEMLKEHERREYLKGLDQEKREKEEKRMEELKDKHRKHPKVNAPGSVAQLREVWEETDGLDPTEFNPKTFFKLHGQLSCTLLLHDDDLEKVYDPKNEEDDMMEMEEERLRMREHVMKNVDINQDRLVSLEEFLKSTDKKEFNNPKEWDTLDDTKPVFTEAELQRFEAELQTKEEELGKRAESLRQEQDLLKERGKALEAQRREYQQAVLEMSQRKEKQAVEGQPPTGPNGELQFHQEMQKLEDQGKRDRQDKKGGDGAQNNLPAEPPQNLPIHT</sequence>
<evidence type="ECO:0000256" key="9">
    <source>
        <dbReference type="ARBA" id="ARBA00022729"/>
    </source>
</evidence>
<reference evidence="17" key="2">
    <citation type="submission" date="2025-08" db="UniProtKB">
        <authorList>
            <consortium name="Ensembl"/>
        </authorList>
    </citation>
    <scope>IDENTIFICATION</scope>
</reference>
<evidence type="ECO:0000313" key="17">
    <source>
        <dbReference type="Ensembl" id="ENSOMYP00000029733.2"/>
    </source>
</evidence>
<evidence type="ECO:0000256" key="15">
    <source>
        <dbReference type="SAM" id="MobiDB-lite"/>
    </source>
</evidence>
<feature type="compositionally biased region" description="Pro residues" evidence="15">
    <location>
        <begin position="440"/>
        <end position="450"/>
    </location>
</feature>
<keyword evidence="9" id="KW-0732">Signal</keyword>
<keyword evidence="13" id="KW-0175">Coiled coil</keyword>
<proteinExistence type="predicted"/>
<evidence type="ECO:0000256" key="5">
    <source>
        <dbReference type="ARBA" id="ARBA00022490"/>
    </source>
</evidence>
<evidence type="ECO:0000256" key="13">
    <source>
        <dbReference type="ARBA" id="ARBA00023054"/>
    </source>
</evidence>